<name>A0A2M4B2U8_9DIPT</name>
<organism evidence="1">
    <name type="scientific">Anopheles triannulatus</name>
    <dbReference type="NCBI Taxonomy" id="58253"/>
    <lineage>
        <taxon>Eukaryota</taxon>
        <taxon>Metazoa</taxon>
        <taxon>Ecdysozoa</taxon>
        <taxon>Arthropoda</taxon>
        <taxon>Hexapoda</taxon>
        <taxon>Insecta</taxon>
        <taxon>Pterygota</taxon>
        <taxon>Neoptera</taxon>
        <taxon>Endopterygota</taxon>
        <taxon>Diptera</taxon>
        <taxon>Nematocera</taxon>
        <taxon>Culicoidea</taxon>
        <taxon>Culicidae</taxon>
        <taxon>Anophelinae</taxon>
        <taxon>Anopheles</taxon>
    </lineage>
</organism>
<dbReference type="EMBL" id="GGFK01013827">
    <property type="protein sequence ID" value="MBW47148.1"/>
    <property type="molecule type" value="Transcribed_RNA"/>
</dbReference>
<protein>
    <submittedName>
        <fullName evidence="1">Putative secreted protein</fullName>
    </submittedName>
</protein>
<sequence>MLCSFLMCSSKLTVLLSNADRLRPHMKQVFFRISSFCCFSLRKSANVSMITPKIRFSTMMMTMKKNSRS</sequence>
<proteinExistence type="predicted"/>
<evidence type="ECO:0000313" key="1">
    <source>
        <dbReference type="EMBL" id="MBW47148.1"/>
    </source>
</evidence>
<dbReference type="AlphaFoldDB" id="A0A2M4B2U8"/>
<accession>A0A2M4B2U8</accession>
<reference evidence="1" key="1">
    <citation type="submission" date="2018-01" db="EMBL/GenBank/DDBJ databases">
        <title>An insight into the sialome of Amazonian anophelines.</title>
        <authorList>
            <person name="Ribeiro J.M."/>
            <person name="Scarpassa V."/>
            <person name="Calvo E."/>
        </authorList>
    </citation>
    <scope>NUCLEOTIDE SEQUENCE</scope>
    <source>
        <tissue evidence="1">Salivary glands</tissue>
    </source>
</reference>